<reference evidence="3" key="1">
    <citation type="journal article" date="2016" name="Genome Announc.">
        <title>Draft Genome Sequences of Five Rapidly Growing Mycobacterium Species, M. thermoresistibile, M. fortuitum subsp. acetamidolyticum, M. canariasense, M. brisbanense, and M. novocastrense.</title>
        <authorList>
            <person name="Katahira K."/>
            <person name="Ogura Y."/>
            <person name="Gotoh Y."/>
            <person name="Hayashi T."/>
        </authorList>
    </citation>
    <scope>NUCLEOTIDE SEQUENCE [LARGE SCALE GENOMIC DNA]</scope>
    <source>
        <strain evidence="3">JCM15654</strain>
    </source>
</reference>
<name>A0A100W1Z9_9MYCO</name>
<feature type="transmembrane region" description="Helical" evidence="1">
    <location>
        <begin position="95"/>
        <end position="114"/>
    </location>
</feature>
<dbReference type="AlphaFoldDB" id="A0A100W1Z9"/>
<evidence type="ECO:0008006" key="4">
    <source>
        <dbReference type="Google" id="ProtNLM"/>
    </source>
</evidence>
<feature type="transmembrane region" description="Helical" evidence="1">
    <location>
        <begin position="36"/>
        <end position="58"/>
    </location>
</feature>
<dbReference type="STRING" id="146020.RMCB_4217"/>
<dbReference type="RefSeq" id="WP_062830384.1">
    <property type="nucleotide sequence ID" value="NZ_BCSX01000039.1"/>
</dbReference>
<evidence type="ECO:0000256" key="1">
    <source>
        <dbReference type="SAM" id="Phobius"/>
    </source>
</evidence>
<keyword evidence="3" id="KW-1185">Reference proteome</keyword>
<dbReference type="InterPro" id="IPR021218">
    <property type="entry name" value="DUF2784"/>
</dbReference>
<dbReference type="EMBL" id="BCSX01000039">
    <property type="protein sequence ID" value="GAS90121.1"/>
    <property type="molecule type" value="Genomic_DNA"/>
</dbReference>
<keyword evidence="1" id="KW-1133">Transmembrane helix</keyword>
<sequence>MTVYSVLVALTVAVHFGFIAYLLLGGFVALRWPRTIALHVAAVLWGLGSVALGLPCPLTAAERWARARAGMPPLPSAGFIAHYITGVLYPAGWVAAVQTAVFAVVLASWALVLIRWRRSAPAGRPGR</sequence>
<dbReference type="OrthoDB" id="370375at2"/>
<gene>
    <name evidence="2" type="ORF">RMCB_4217</name>
</gene>
<keyword evidence="1" id="KW-0812">Transmembrane</keyword>
<evidence type="ECO:0000313" key="3">
    <source>
        <dbReference type="Proteomes" id="UP000069620"/>
    </source>
</evidence>
<dbReference type="Proteomes" id="UP000069620">
    <property type="component" value="Unassembled WGS sequence"/>
</dbReference>
<proteinExistence type="predicted"/>
<comment type="caution">
    <text evidence="2">The sequence shown here is derived from an EMBL/GenBank/DDBJ whole genome shotgun (WGS) entry which is preliminary data.</text>
</comment>
<protein>
    <recommendedName>
        <fullName evidence="4">DUF2784 domain-containing protein</fullName>
    </recommendedName>
</protein>
<feature type="transmembrane region" description="Helical" evidence="1">
    <location>
        <begin position="7"/>
        <end position="30"/>
    </location>
</feature>
<organism evidence="2 3">
    <name type="scientific">Mycolicibacterium brisbanense</name>
    <dbReference type="NCBI Taxonomy" id="146020"/>
    <lineage>
        <taxon>Bacteria</taxon>
        <taxon>Bacillati</taxon>
        <taxon>Actinomycetota</taxon>
        <taxon>Actinomycetes</taxon>
        <taxon>Mycobacteriales</taxon>
        <taxon>Mycobacteriaceae</taxon>
        <taxon>Mycolicibacterium</taxon>
    </lineage>
</organism>
<reference evidence="3" key="2">
    <citation type="submission" date="2016-02" db="EMBL/GenBank/DDBJ databases">
        <title>Draft genome sequence of five rapidly growing Mycobacterium species.</title>
        <authorList>
            <person name="Katahira K."/>
            <person name="Gotou Y."/>
            <person name="Iida K."/>
            <person name="Ogura Y."/>
            <person name="Hayashi T."/>
        </authorList>
    </citation>
    <scope>NUCLEOTIDE SEQUENCE [LARGE SCALE GENOMIC DNA]</scope>
    <source>
        <strain evidence="3">JCM15654</strain>
    </source>
</reference>
<evidence type="ECO:0000313" key="2">
    <source>
        <dbReference type="EMBL" id="GAS90121.1"/>
    </source>
</evidence>
<keyword evidence="1" id="KW-0472">Membrane</keyword>
<accession>A0A100W1Z9</accession>
<dbReference type="Pfam" id="PF10861">
    <property type="entry name" value="DUF2784"/>
    <property type="match status" value="1"/>
</dbReference>